<accession>A0A3B0RT68</accession>
<dbReference type="GO" id="GO:0004617">
    <property type="term" value="F:phosphoglycerate dehydrogenase activity"/>
    <property type="evidence" value="ECO:0007669"/>
    <property type="project" value="UniProtKB-EC"/>
</dbReference>
<feature type="domain" description="D-isomer specific 2-hydroxyacid dehydrogenase NAD-binding" evidence="4">
    <location>
        <begin position="106"/>
        <end position="277"/>
    </location>
</feature>
<organism evidence="5">
    <name type="scientific">hydrothermal vent metagenome</name>
    <dbReference type="NCBI Taxonomy" id="652676"/>
    <lineage>
        <taxon>unclassified sequences</taxon>
        <taxon>metagenomes</taxon>
        <taxon>ecological metagenomes</taxon>
    </lineage>
</organism>
<dbReference type="InterPro" id="IPR006140">
    <property type="entry name" value="D-isomer_DH_NAD-bd"/>
</dbReference>
<dbReference type="EMBL" id="UOEF01000019">
    <property type="protein sequence ID" value="VAV87713.1"/>
    <property type="molecule type" value="Genomic_DNA"/>
</dbReference>
<dbReference type="InterPro" id="IPR006139">
    <property type="entry name" value="D-isomer_2_OHA_DH_cat_dom"/>
</dbReference>
<dbReference type="SUPFAM" id="SSF52283">
    <property type="entry name" value="Formate/glycerate dehydrogenase catalytic domain-like"/>
    <property type="match status" value="1"/>
</dbReference>
<reference evidence="5" key="1">
    <citation type="submission" date="2018-06" db="EMBL/GenBank/DDBJ databases">
        <authorList>
            <person name="Zhirakovskaya E."/>
        </authorList>
    </citation>
    <scope>NUCLEOTIDE SEQUENCE</scope>
</reference>
<gene>
    <name evidence="5" type="ORF">MNBD_ALPHA04-681</name>
</gene>
<dbReference type="SUPFAM" id="SSF51735">
    <property type="entry name" value="NAD(P)-binding Rossmann-fold domains"/>
    <property type="match status" value="1"/>
</dbReference>
<evidence type="ECO:0000259" key="4">
    <source>
        <dbReference type="Pfam" id="PF02826"/>
    </source>
</evidence>
<dbReference type="AlphaFoldDB" id="A0A3B0RT68"/>
<sequence length="315" mass="34796">MKKIKAAMASLVRPMVEQHCGDLDVTWFTSVEEALEIAPDAEIGWFDMYDKEKMAEVIAAATNLKWLNSIYAGVEHFPLDQLKSQGTVLTNGAGLNSVPIAEFAIMGMLAAAKRMDIVLENQRDHIWLEHPPGTAELSESKALIIGYGGIGQQIAKRLSGFEVDIIAVRRNATDDPMVIGTEDWQDRLGEFDWVILSAPATFETKKMIGANELTAMKSSAWLINVARGSLVDQDALLEALNNKSIGGAVLDVTDPEPLPQENPLWDAQNCIITMHLSGQAQTRMFQRAAVRFVENLKRYSNGEEMIAVADFERGY</sequence>
<dbReference type="PROSITE" id="PS00671">
    <property type="entry name" value="D_2_HYDROXYACID_DH_3"/>
    <property type="match status" value="1"/>
</dbReference>
<dbReference type="Pfam" id="PF00389">
    <property type="entry name" value="2-Hacid_dh"/>
    <property type="match status" value="1"/>
</dbReference>
<dbReference type="PANTHER" id="PTHR43333">
    <property type="entry name" value="2-HACID_DH_C DOMAIN-CONTAINING PROTEIN"/>
    <property type="match status" value="1"/>
</dbReference>
<feature type="domain" description="D-isomer specific 2-hydroxyacid dehydrogenase catalytic" evidence="3">
    <location>
        <begin position="14"/>
        <end position="305"/>
    </location>
</feature>
<dbReference type="InterPro" id="IPR036291">
    <property type="entry name" value="NAD(P)-bd_dom_sf"/>
</dbReference>
<dbReference type="CDD" id="cd05300">
    <property type="entry name" value="2-Hacid_dh_1"/>
    <property type="match status" value="1"/>
</dbReference>
<dbReference type="GO" id="GO:0051287">
    <property type="term" value="F:NAD binding"/>
    <property type="evidence" value="ECO:0007669"/>
    <property type="project" value="InterPro"/>
</dbReference>
<dbReference type="Gene3D" id="3.40.50.720">
    <property type="entry name" value="NAD(P)-binding Rossmann-like Domain"/>
    <property type="match status" value="2"/>
</dbReference>
<evidence type="ECO:0000256" key="1">
    <source>
        <dbReference type="ARBA" id="ARBA00023002"/>
    </source>
</evidence>
<name>A0A3B0RT68_9ZZZZ</name>
<dbReference type="PANTHER" id="PTHR43333:SF1">
    <property type="entry name" value="D-ISOMER SPECIFIC 2-HYDROXYACID DEHYDROGENASE NAD-BINDING DOMAIN-CONTAINING PROTEIN"/>
    <property type="match status" value="1"/>
</dbReference>
<protein>
    <submittedName>
        <fullName evidence="5">D-3-phosphoglycerate dehydrogenase</fullName>
        <ecNumber evidence="5">1.1.1.95</ecNumber>
    </submittedName>
</protein>
<evidence type="ECO:0000256" key="2">
    <source>
        <dbReference type="ARBA" id="ARBA00023027"/>
    </source>
</evidence>
<proteinExistence type="predicted"/>
<dbReference type="EC" id="1.1.1.95" evidence="5"/>
<dbReference type="Pfam" id="PF02826">
    <property type="entry name" value="2-Hacid_dh_C"/>
    <property type="match status" value="1"/>
</dbReference>
<keyword evidence="2" id="KW-0520">NAD</keyword>
<evidence type="ECO:0000259" key="3">
    <source>
        <dbReference type="Pfam" id="PF00389"/>
    </source>
</evidence>
<dbReference type="InterPro" id="IPR029753">
    <property type="entry name" value="D-isomer_DH_CS"/>
</dbReference>
<keyword evidence="1 5" id="KW-0560">Oxidoreductase</keyword>
<evidence type="ECO:0000313" key="5">
    <source>
        <dbReference type="EMBL" id="VAV87713.1"/>
    </source>
</evidence>